<dbReference type="InterPro" id="IPR029044">
    <property type="entry name" value="Nucleotide-diphossugar_trans"/>
</dbReference>
<dbReference type="SUPFAM" id="SSF53448">
    <property type="entry name" value="Nucleotide-diphospho-sugar transferases"/>
    <property type="match status" value="1"/>
</dbReference>
<feature type="domain" description="Glycosyltransferase 2-like" evidence="1">
    <location>
        <begin position="253"/>
        <end position="373"/>
    </location>
</feature>
<dbReference type="InterPro" id="IPR001173">
    <property type="entry name" value="Glyco_trans_2-like"/>
</dbReference>
<dbReference type="AlphaFoldDB" id="A0A074MNW4"/>
<dbReference type="Gene3D" id="3.90.550.10">
    <property type="entry name" value="Spore Coat Polysaccharide Biosynthesis Protein SpsA, Chain A"/>
    <property type="match status" value="1"/>
</dbReference>
<dbReference type="Proteomes" id="UP000027866">
    <property type="component" value="Unassembled WGS sequence"/>
</dbReference>
<dbReference type="CDD" id="cd04186">
    <property type="entry name" value="GT_2_like_c"/>
    <property type="match status" value="1"/>
</dbReference>
<accession>A0A074MNW4</accession>
<dbReference type="Pfam" id="PF00535">
    <property type="entry name" value="Glycos_transf_2"/>
    <property type="match status" value="1"/>
</dbReference>
<sequence length="532" mass="59092">MLAVHYGALRSAPVLYARCLWWRINGKRLRARLNLAPLLGRAPHSYALWLSREPDLKSSENDGAENVSILALVSEGAGQEKTLESAKREGFAVQLVSAATGDTLRRTIEQSWVLPLMSGDVVRRGAGARYRTAAFRADENVRIIYADDDLIDDNGKRFSPHLKPDWNAELYSHLDYLTGSAILRADGLMARALGGANWAAEFTRQVVQQSEAKGGEPLHLRSILHHRRTRPAAVLRPLPIVAGGREKKLPVVSVIIPTRNRVDLLRACLEGVARTEYPGRIEVIIIDNASDDPATLEYLEQLEPGFARVRRDDRPFNFAALNNRAATEASGDLLCFLNNDIEILDGDWLTIMAAQCQREEIGAVGARLLYPDGRIQHAGVVIGIGGAAAHAHRLLDRDDEGYFHRHSLPQFVTAVTAACMVVRRDRFFAVGGFDAERFAVSFNDVDLCLRLGTKGWKTLYEPRATLVHHESVSRGLDRDPIGAARQSAEVKALQDRWNTALDTARRGGERRARDPFHHPELSPLSEQFALRL</sequence>
<dbReference type="PANTHER" id="PTHR43179">
    <property type="entry name" value="RHAMNOSYLTRANSFERASE WBBL"/>
    <property type="match status" value="1"/>
</dbReference>
<evidence type="ECO:0000313" key="2">
    <source>
        <dbReference type="EMBL" id="KEO96641.1"/>
    </source>
</evidence>
<gene>
    <name evidence="2" type="ORF">EH32_10460</name>
</gene>
<keyword evidence="2" id="KW-0808">Transferase</keyword>
<name>A0A074MNW4_9SPHN</name>
<evidence type="ECO:0000259" key="1">
    <source>
        <dbReference type="Pfam" id="PF00535"/>
    </source>
</evidence>
<dbReference type="GO" id="GO:0016740">
    <property type="term" value="F:transferase activity"/>
    <property type="evidence" value="ECO:0007669"/>
    <property type="project" value="UniProtKB-KW"/>
</dbReference>
<keyword evidence="3" id="KW-1185">Reference proteome</keyword>
<organism evidence="2 3">
    <name type="scientific">Erythrobacter litoralis</name>
    <dbReference type="NCBI Taxonomy" id="39960"/>
    <lineage>
        <taxon>Bacteria</taxon>
        <taxon>Pseudomonadati</taxon>
        <taxon>Pseudomonadota</taxon>
        <taxon>Alphaproteobacteria</taxon>
        <taxon>Sphingomonadales</taxon>
        <taxon>Erythrobacteraceae</taxon>
        <taxon>Erythrobacter/Porphyrobacter group</taxon>
        <taxon>Erythrobacter</taxon>
    </lineage>
</organism>
<protein>
    <submittedName>
        <fullName evidence="2">Glycosyl transferase</fullName>
    </submittedName>
</protein>
<evidence type="ECO:0000313" key="3">
    <source>
        <dbReference type="Proteomes" id="UP000027866"/>
    </source>
</evidence>
<dbReference type="PANTHER" id="PTHR43179:SF7">
    <property type="entry name" value="RHAMNOSYLTRANSFERASE WBBL"/>
    <property type="match status" value="1"/>
</dbReference>
<proteinExistence type="predicted"/>
<comment type="caution">
    <text evidence="2">The sequence shown here is derived from an EMBL/GenBank/DDBJ whole genome shotgun (WGS) entry which is preliminary data.</text>
</comment>
<dbReference type="EMBL" id="JMIX01000005">
    <property type="protein sequence ID" value="KEO96641.1"/>
    <property type="molecule type" value="Genomic_DNA"/>
</dbReference>
<reference evidence="2 3" key="1">
    <citation type="submission" date="2014-04" db="EMBL/GenBank/DDBJ databases">
        <title>A comprehensive comparison of genomes of Erythrobacter spp. Strains.</title>
        <authorList>
            <person name="Zheng Q."/>
        </authorList>
    </citation>
    <scope>NUCLEOTIDE SEQUENCE [LARGE SCALE GENOMIC DNA]</scope>
    <source>
        <strain evidence="2 3">DSM 8509</strain>
    </source>
</reference>